<reference evidence="3" key="2">
    <citation type="submission" date="2025-08" db="UniProtKB">
        <authorList>
            <consortium name="Ensembl"/>
        </authorList>
    </citation>
    <scope>IDENTIFICATION</scope>
</reference>
<evidence type="ECO:0000313" key="3">
    <source>
        <dbReference type="Ensembl" id="ENSAPLP00000026526.1"/>
    </source>
</evidence>
<protein>
    <submittedName>
        <fullName evidence="3">Uncharacterized protein</fullName>
    </submittedName>
</protein>
<sequence length="75" mass="8313">CPFQWWLFTAMGFLLFQKIPQHLGTLGQNFRHSPPSASPVLAPQHPACQPRVLRSPMQGPSPQAPHSTVCLNDIP</sequence>
<feature type="region of interest" description="Disordered" evidence="1">
    <location>
        <begin position="53"/>
        <end position="75"/>
    </location>
</feature>
<evidence type="ECO:0000256" key="2">
    <source>
        <dbReference type="SAM" id="SignalP"/>
    </source>
</evidence>
<proteinExistence type="predicted"/>
<dbReference type="AlphaFoldDB" id="A0A493TKX2"/>
<name>A0A493TKX2_ANAPP</name>
<organism evidence="3 4">
    <name type="scientific">Anas platyrhynchos platyrhynchos</name>
    <name type="common">Northern mallard</name>
    <dbReference type="NCBI Taxonomy" id="8840"/>
    <lineage>
        <taxon>Eukaryota</taxon>
        <taxon>Metazoa</taxon>
        <taxon>Chordata</taxon>
        <taxon>Craniata</taxon>
        <taxon>Vertebrata</taxon>
        <taxon>Euteleostomi</taxon>
        <taxon>Archelosauria</taxon>
        <taxon>Archosauria</taxon>
        <taxon>Dinosauria</taxon>
        <taxon>Saurischia</taxon>
        <taxon>Theropoda</taxon>
        <taxon>Coelurosauria</taxon>
        <taxon>Aves</taxon>
        <taxon>Neognathae</taxon>
        <taxon>Galloanserae</taxon>
        <taxon>Anseriformes</taxon>
        <taxon>Anatidae</taxon>
        <taxon>Anatinae</taxon>
        <taxon>Anas</taxon>
    </lineage>
</organism>
<feature type="chain" id="PRO_5019834288" evidence="2">
    <location>
        <begin position="25"/>
        <end position="75"/>
    </location>
</feature>
<dbReference type="Proteomes" id="UP000016666">
    <property type="component" value="Unassembled WGS sequence"/>
</dbReference>
<reference evidence="4" key="1">
    <citation type="submission" date="2017-10" db="EMBL/GenBank/DDBJ databases">
        <title>A new Pekin duck reference genome.</title>
        <authorList>
            <person name="Hou Z.-C."/>
            <person name="Zhou Z.-K."/>
            <person name="Zhu F."/>
            <person name="Hou S.-S."/>
        </authorList>
    </citation>
    <scope>NUCLEOTIDE SEQUENCE [LARGE SCALE GENOMIC DNA]</scope>
</reference>
<evidence type="ECO:0000313" key="4">
    <source>
        <dbReference type="Proteomes" id="UP000016666"/>
    </source>
</evidence>
<evidence type="ECO:0000256" key="1">
    <source>
        <dbReference type="SAM" id="MobiDB-lite"/>
    </source>
</evidence>
<keyword evidence="2" id="KW-0732">Signal</keyword>
<accession>A0A493TKX2</accession>
<keyword evidence="4" id="KW-1185">Reference proteome</keyword>
<feature type="signal peptide" evidence="2">
    <location>
        <begin position="1"/>
        <end position="24"/>
    </location>
</feature>
<reference evidence="3" key="3">
    <citation type="submission" date="2025-09" db="UniProtKB">
        <authorList>
            <consortium name="Ensembl"/>
        </authorList>
    </citation>
    <scope>IDENTIFICATION</scope>
</reference>
<feature type="compositionally biased region" description="Polar residues" evidence="1">
    <location>
        <begin position="58"/>
        <end position="75"/>
    </location>
</feature>
<dbReference type="Ensembl" id="ENSAPLT00000048031.1">
    <property type="protein sequence ID" value="ENSAPLP00000026526.1"/>
    <property type="gene ID" value="ENSAPLG00000028164.1"/>
</dbReference>